<sequence>MSVHSDRVFVLPRELSVSGLGSVGNLFAVEHHAEIFIGTSPAPVLEQKLENRCARCAAIEHLLFWAECGLAAALPAVLCGEGTS</sequence>
<gene>
    <name evidence="1" type="ORF">I3J27_33395</name>
</gene>
<dbReference type="Proteomes" id="UP001179614">
    <property type="component" value="Chromosome"/>
</dbReference>
<evidence type="ECO:0000313" key="1">
    <source>
        <dbReference type="EMBL" id="WBL77843.1"/>
    </source>
</evidence>
<dbReference type="EMBL" id="CP089391">
    <property type="protein sequence ID" value="WBL77843.1"/>
    <property type="molecule type" value="Genomic_DNA"/>
</dbReference>
<accession>A0ABY7MHD1</accession>
<organism evidence="1 2">
    <name type="scientific">Bradyrhizobium xenonodulans</name>
    <dbReference type="NCBI Taxonomy" id="2736875"/>
    <lineage>
        <taxon>Bacteria</taxon>
        <taxon>Pseudomonadati</taxon>
        <taxon>Pseudomonadota</taxon>
        <taxon>Alphaproteobacteria</taxon>
        <taxon>Hyphomicrobiales</taxon>
        <taxon>Nitrobacteraceae</taxon>
        <taxon>Bradyrhizobium</taxon>
    </lineage>
</organism>
<dbReference type="RefSeq" id="WP_270163135.1">
    <property type="nucleotide sequence ID" value="NZ_CP089391.1"/>
</dbReference>
<evidence type="ECO:0000313" key="2">
    <source>
        <dbReference type="Proteomes" id="UP001179614"/>
    </source>
</evidence>
<name>A0ABY7MHD1_9BRAD</name>
<proteinExistence type="predicted"/>
<protein>
    <submittedName>
        <fullName evidence="1">Uncharacterized protein</fullName>
    </submittedName>
</protein>
<reference evidence="1" key="1">
    <citation type="submission" date="2021-12" db="EMBL/GenBank/DDBJ databases">
        <title>Bradyrhizobium xenonodulans sp. nov.</title>
        <authorList>
            <person name="Claassens R."/>
            <person name="Venter S.N."/>
            <person name="Beukes C.W."/>
            <person name="Stepkowski T."/>
            <person name="Steenkamp E.T."/>
        </authorList>
    </citation>
    <scope>NUCLEOTIDE SEQUENCE</scope>
    <source>
        <strain evidence="1">14AB</strain>
    </source>
</reference>
<keyword evidence="2" id="KW-1185">Reference proteome</keyword>